<evidence type="ECO:0000256" key="1">
    <source>
        <dbReference type="ARBA" id="ARBA00006432"/>
    </source>
</evidence>
<evidence type="ECO:0000313" key="4">
    <source>
        <dbReference type="EMBL" id="KAH0551150.1"/>
    </source>
</evidence>
<dbReference type="EMBL" id="JAGHQM010002165">
    <property type="protein sequence ID" value="KAH0551150.1"/>
    <property type="molecule type" value="Genomic_DNA"/>
</dbReference>
<organism evidence="4 5">
    <name type="scientific">Trichoglossum hirsutum</name>
    <dbReference type="NCBI Taxonomy" id="265104"/>
    <lineage>
        <taxon>Eukaryota</taxon>
        <taxon>Fungi</taxon>
        <taxon>Dikarya</taxon>
        <taxon>Ascomycota</taxon>
        <taxon>Pezizomycotina</taxon>
        <taxon>Geoglossomycetes</taxon>
        <taxon>Geoglossales</taxon>
        <taxon>Geoglossaceae</taxon>
        <taxon>Trichoglossum</taxon>
    </lineage>
</organism>
<protein>
    <recommendedName>
        <fullName evidence="3">AMP-dependent synthetase/ligase domain-containing protein</fullName>
    </recommendedName>
</protein>
<dbReference type="GO" id="GO:0016405">
    <property type="term" value="F:CoA-ligase activity"/>
    <property type="evidence" value="ECO:0007669"/>
    <property type="project" value="TreeGrafter"/>
</dbReference>
<proteinExistence type="inferred from homology"/>
<evidence type="ECO:0000259" key="3">
    <source>
        <dbReference type="Pfam" id="PF00501"/>
    </source>
</evidence>
<keyword evidence="5" id="KW-1185">Reference proteome</keyword>
<accession>A0A9P8IJE9</accession>
<dbReference type="AlphaFoldDB" id="A0A9P8IJE9"/>
<reference evidence="4" key="1">
    <citation type="submission" date="2021-03" db="EMBL/GenBank/DDBJ databases">
        <title>Comparative genomics and phylogenomic investigation of the class Geoglossomycetes provide insights into ecological specialization and systematics.</title>
        <authorList>
            <person name="Melie T."/>
            <person name="Pirro S."/>
            <person name="Miller A.N."/>
            <person name="Quandt A."/>
        </authorList>
    </citation>
    <scope>NUCLEOTIDE SEQUENCE</scope>
    <source>
        <strain evidence="4">CAQ_001_2017</strain>
    </source>
</reference>
<dbReference type="Pfam" id="PF00501">
    <property type="entry name" value="AMP-binding"/>
    <property type="match status" value="1"/>
</dbReference>
<comment type="similarity">
    <text evidence="1">Belongs to the ATP-dependent AMP-binding enzyme family.</text>
</comment>
<dbReference type="Proteomes" id="UP000750711">
    <property type="component" value="Unassembled WGS sequence"/>
</dbReference>
<dbReference type="InterPro" id="IPR000873">
    <property type="entry name" value="AMP-dep_synth/lig_dom"/>
</dbReference>
<evidence type="ECO:0000313" key="5">
    <source>
        <dbReference type="Proteomes" id="UP000750711"/>
    </source>
</evidence>
<keyword evidence="2" id="KW-0436">Ligase</keyword>
<evidence type="ECO:0000256" key="2">
    <source>
        <dbReference type="ARBA" id="ARBA00022598"/>
    </source>
</evidence>
<dbReference type="PANTHER" id="PTHR24096:SF149">
    <property type="entry name" value="AMP-BINDING DOMAIN-CONTAINING PROTEIN-RELATED"/>
    <property type="match status" value="1"/>
</dbReference>
<dbReference type="PANTHER" id="PTHR24096">
    <property type="entry name" value="LONG-CHAIN-FATTY-ACID--COA LIGASE"/>
    <property type="match status" value="1"/>
</dbReference>
<gene>
    <name evidence="4" type="ORF">GP486_007514</name>
</gene>
<dbReference type="Gene3D" id="3.40.50.980">
    <property type="match status" value="2"/>
</dbReference>
<feature type="domain" description="AMP-dependent synthetase/ligase" evidence="3">
    <location>
        <begin position="22"/>
        <end position="245"/>
    </location>
</feature>
<name>A0A9P8IJE9_9PEZI</name>
<feature type="non-terminal residue" evidence="4">
    <location>
        <position position="245"/>
    </location>
</feature>
<comment type="caution">
    <text evidence="4">The sequence shown here is derived from an EMBL/GenBank/DDBJ whole genome shotgun (WGS) entry which is preliminary data.</text>
</comment>
<sequence length="245" mass="27082">MPTESDYLPLNIPDIDIWAFLFERTDKPYPDDKVIYADSDTKRNYTYTTVRDTAIGFGKGLKSIWNWQKGDVLALYTPNSIDTPAVTWGCHWAGGIVSPANPTYTVDELAFQLKDAGAKALITQKPFLDIARKAAAKVGLREDRIILLGDQRDPTGRFKHFSAMIDASKTRVLQRTKLDPDGDLAFLVYSSGTTGLPKGVMLSHTNIIANVLQMGTCEGGKLLWYGGPDGQGDSVLGFLPFFHIY</sequence>
<dbReference type="PROSITE" id="PS00455">
    <property type="entry name" value="AMP_BINDING"/>
    <property type="match status" value="1"/>
</dbReference>
<dbReference type="SUPFAM" id="SSF56801">
    <property type="entry name" value="Acetyl-CoA synthetase-like"/>
    <property type="match status" value="1"/>
</dbReference>
<dbReference type="InterPro" id="IPR020845">
    <property type="entry name" value="AMP-binding_CS"/>
</dbReference>